<dbReference type="InterPro" id="IPR024445">
    <property type="entry name" value="Tnp_ISXO2-like"/>
</dbReference>
<dbReference type="AlphaFoldDB" id="A0A512E323"/>
<evidence type="ECO:0000313" key="3">
    <source>
        <dbReference type="EMBL" id="GEO43129.1"/>
    </source>
</evidence>
<feature type="region of interest" description="Disordered" evidence="1">
    <location>
        <begin position="20"/>
        <end position="43"/>
    </location>
</feature>
<dbReference type="NCBIfam" id="NF033547">
    <property type="entry name" value="transpos_IS1595"/>
    <property type="match status" value="1"/>
</dbReference>
<name>A0A512E323_9PROT</name>
<dbReference type="SMART" id="SM01126">
    <property type="entry name" value="DDE_Tnp_IS1595"/>
    <property type="match status" value="1"/>
</dbReference>
<comment type="caution">
    <text evidence="3">The sequence shown here is derived from an EMBL/GenBank/DDBJ whole genome shotgun (WGS) entry which is preliminary data.</text>
</comment>
<accession>A0A512E323</accession>
<sequence length="230" mass="25427">MLTASIHRLSGTVEIDVMMFGGAPRRDPSNPDARKGKQGHTTKTPVVVIIERPNSRDPVENEPEPKAMAMLIPNQTAAALSAALDGMTERDAHVMSDSAASIAVAASGHIAHDTVNHGATEFVRGIVHANSAEGYNDRVRRTVVGVFHHINCAHTARYLDEISWRWRQRIHVGRSPRQTRKGRIVLRNIWERVPPVEHMGKLLRGALGREMRRTKNGSVDILVIQPVFGI</sequence>
<reference evidence="3 4" key="1">
    <citation type="submission" date="2019-07" db="EMBL/GenBank/DDBJ databases">
        <title>Whole genome shotgun sequence of Skermanella aerolata NBRC 106429.</title>
        <authorList>
            <person name="Hosoyama A."/>
            <person name="Uohara A."/>
            <person name="Ohji S."/>
            <person name="Ichikawa N."/>
        </authorList>
    </citation>
    <scope>NUCLEOTIDE SEQUENCE [LARGE SCALE GENOMIC DNA]</scope>
    <source>
        <strain evidence="3 4">NBRC 106429</strain>
    </source>
</reference>
<dbReference type="Pfam" id="PF12762">
    <property type="entry name" value="DDE_Tnp_IS1595"/>
    <property type="match status" value="1"/>
</dbReference>
<keyword evidence="4" id="KW-1185">Reference proteome</keyword>
<evidence type="ECO:0000259" key="2">
    <source>
        <dbReference type="SMART" id="SM01126"/>
    </source>
</evidence>
<gene>
    <name evidence="3" type="ORF">SAE02_72770</name>
</gene>
<dbReference type="EMBL" id="BJYZ01000063">
    <property type="protein sequence ID" value="GEO43129.1"/>
    <property type="molecule type" value="Genomic_DNA"/>
</dbReference>
<feature type="domain" description="ISXO2-like transposase" evidence="2">
    <location>
        <begin position="8"/>
        <end position="167"/>
    </location>
</feature>
<protein>
    <recommendedName>
        <fullName evidence="2">ISXO2-like transposase domain-containing protein</fullName>
    </recommendedName>
</protein>
<feature type="compositionally biased region" description="Basic and acidic residues" evidence="1">
    <location>
        <begin position="24"/>
        <end position="35"/>
    </location>
</feature>
<evidence type="ECO:0000313" key="4">
    <source>
        <dbReference type="Proteomes" id="UP000321523"/>
    </source>
</evidence>
<dbReference type="Proteomes" id="UP000321523">
    <property type="component" value="Unassembled WGS sequence"/>
</dbReference>
<evidence type="ECO:0000256" key="1">
    <source>
        <dbReference type="SAM" id="MobiDB-lite"/>
    </source>
</evidence>
<proteinExistence type="predicted"/>
<organism evidence="3 4">
    <name type="scientific">Skermanella aerolata</name>
    <dbReference type="NCBI Taxonomy" id="393310"/>
    <lineage>
        <taxon>Bacteria</taxon>
        <taxon>Pseudomonadati</taxon>
        <taxon>Pseudomonadota</taxon>
        <taxon>Alphaproteobacteria</taxon>
        <taxon>Rhodospirillales</taxon>
        <taxon>Azospirillaceae</taxon>
        <taxon>Skermanella</taxon>
    </lineage>
</organism>